<keyword evidence="4 5" id="KW-0949">S-adenosyl-L-methionine</keyword>
<dbReference type="SUPFAM" id="SSF53335">
    <property type="entry name" value="S-adenosyl-L-methionine-dependent methyltransferases"/>
    <property type="match status" value="1"/>
</dbReference>
<gene>
    <name evidence="8" type="ORF">FF38_06569</name>
</gene>
<organism evidence="8 9">
    <name type="scientific">Lucilia cuprina</name>
    <name type="common">Green bottle fly</name>
    <name type="synonym">Australian sheep blowfly</name>
    <dbReference type="NCBI Taxonomy" id="7375"/>
    <lineage>
        <taxon>Eukaryota</taxon>
        <taxon>Metazoa</taxon>
        <taxon>Ecdysozoa</taxon>
        <taxon>Arthropoda</taxon>
        <taxon>Hexapoda</taxon>
        <taxon>Insecta</taxon>
        <taxon>Pterygota</taxon>
        <taxon>Neoptera</taxon>
        <taxon>Endopterygota</taxon>
        <taxon>Diptera</taxon>
        <taxon>Brachycera</taxon>
        <taxon>Muscomorpha</taxon>
        <taxon>Oestroidea</taxon>
        <taxon>Calliphoridae</taxon>
        <taxon>Luciliinae</taxon>
        <taxon>Lucilia</taxon>
    </lineage>
</organism>
<dbReference type="AlphaFoldDB" id="A0A0L0CB19"/>
<dbReference type="FunFam" id="3.40.50.150:FF:000552">
    <property type="entry name" value="Probable RNA methyltransferase CG11342"/>
    <property type="match status" value="1"/>
</dbReference>
<keyword evidence="2 6" id="KW-0489">Methyltransferase</keyword>
<dbReference type="Proteomes" id="UP000037069">
    <property type="component" value="Unassembled WGS sequence"/>
</dbReference>
<dbReference type="PANTHER" id="PTHR12315:SF1">
    <property type="entry name" value="RNA 5'-MONOPHOSPHATE METHYLTRANSFERASE"/>
    <property type="match status" value="1"/>
</dbReference>
<dbReference type="GO" id="GO:0008171">
    <property type="term" value="F:O-methyltransferase activity"/>
    <property type="evidence" value="ECO:0007669"/>
    <property type="project" value="UniProtKB-UniRule"/>
</dbReference>
<dbReference type="PANTHER" id="PTHR12315">
    <property type="entry name" value="BICOID-INTERACTING PROTEIN RELATED"/>
    <property type="match status" value="1"/>
</dbReference>
<dbReference type="GO" id="GO:0005737">
    <property type="term" value="C:cytoplasm"/>
    <property type="evidence" value="ECO:0007669"/>
    <property type="project" value="TreeGrafter"/>
</dbReference>
<dbReference type="Pfam" id="PF06859">
    <property type="entry name" value="Bin3"/>
    <property type="match status" value="1"/>
</dbReference>
<dbReference type="CDD" id="cd02440">
    <property type="entry name" value="AdoMet_MTases"/>
    <property type="match status" value="1"/>
</dbReference>
<dbReference type="PROSITE" id="PS51515">
    <property type="entry name" value="BIN3_SAM"/>
    <property type="match status" value="1"/>
</dbReference>
<dbReference type="GO" id="GO:2000632">
    <property type="term" value="P:negative regulation of pre-miRNA processing"/>
    <property type="evidence" value="ECO:0007669"/>
    <property type="project" value="TreeGrafter"/>
</dbReference>
<name>A0A0L0CB19_LUCCU</name>
<protein>
    <recommendedName>
        <fullName evidence="6">RNA methyltransferase</fullName>
        <ecNumber evidence="6">2.1.1.-</ecNumber>
    </recommendedName>
</protein>
<dbReference type="Gene3D" id="3.40.50.150">
    <property type="entry name" value="Vaccinia Virus protein VP39"/>
    <property type="match status" value="1"/>
</dbReference>
<feature type="domain" description="Bin3-type SAM" evidence="7">
    <location>
        <begin position="26"/>
        <end position="236"/>
    </location>
</feature>
<evidence type="ECO:0000259" key="7">
    <source>
        <dbReference type="PROSITE" id="PS51515"/>
    </source>
</evidence>
<evidence type="ECO:0000313" key="9">
    <source>
        <dbReference type="Proteomes" id="UP000037069"/>
    </source>
</evidence>
<evidence type="ECO:0000256" key="4">
    <source>
        <dbReference type="ARBA" id="ARBA00022691"/>
    </source>
</evidence>
<dbReference type="OrthoDB" id="273070at2759"/>
<evidence type="ECO:0000256" key="6">
    <source>
        <dbReference type="RuleBase" id="RU367087"/>
    </source>
</evidence>
<keyword evidence="9" id="KW-1185">Reference proteome</keyword>
<proteinExistence type="inferred from homology"/>
<evidence type="ECO:0000256" key="5">
    <source>
        <dbReference type="PROSITE-ProRule" id="PRU00848"/>
    </source>
</evidence>
<dbReference type="InterPro" id="IPR024160">
    <property type="entry name" value="BIN3_SAM-bd_dom"/>
</dbReference>
<dbReference type="EMBL" id="JRES01000668">
    <property type="protein sequence ID" value="KNC29415.1"/>
    <property type="molecule type" value="Genomic_DNA"/>
</dbReference>
<accession>A0A0L0CB19</accession>
<sequence length="236" mass="27988">MEFRNKDPGAVQFGNFINYYQFNSAEERLKLLPSQYWLADDENEPSLEPYLVLDVGCNSGVFTQLLQKFLSSLMPQRKVCVYGVDIDAALITRAKKDNKNCEQISYDCVDVMDNEAFEKVQQFLKIHNKTHFDAVCCFSITMWIHLNHHDAGLQEFLRKLSNIAKLFIVEPQPWKCYQTAERRLKKSGEVFPLFLELKWRSQVEMEIENFMENTMHRKKVYESIPTKWQRKICFYR</sequence>
<keyword evidence="3 6" id="KW-0808">Transferase</keyword>
<dbReference type="GO" id="GO:0032259">
    <property type="term" value="P:methylation"/>
    <property type="evidence" value="ECO:0007669"/>
    <property type="project" value="UniProtKB-KW"/>
</dbReference>
<dbReference type="GO" id="GO:0008173">
    <property type="term" value="F:RNA methyltransferase activity"/>
    <property type="evidence" value="ECO:0007669"/>
    <property type="project" value="UniProtKB-UniRule"/>
</dbReference>
<dbReference type="InterPro" id="IPR029063">
    <property type="entry name" value="SAM-dependent_MTases_sf"/>
</dbReference>
<evidence type="ECO:0000256" key="1">
    <source>
        <dbReference type="ARBA" id="ARBA00008361"/>
    </source>
</evidence>
<dbReference type="InterPro" id="IPR039772">
    <property type="entry name" value="Bin3-like"/>
</dbReference>
<comment type="similarity">
    <text evidence="1 6">Belongs to the methyltransferase superfamily.</text>
</comment>
<evidence type="ECO:0000313" key="8">
    <source>
        <dbReference type="EMBL" id="KNC29415.1"/>
    </source>
</evidence>
<dbReference type="InterPro" id="IPR010675">
    <property type="entry name" value="Bin3_C"/>
</dbReference>
<reference evidence="8 9" key="1">
    <citation type="journal article" date="2015" name="Nat. Commun.">
        <title>Lucilia cuprina genome unlocks parasitic fly biology to underpin future interventions.</title>
        <authorList>
            <person name="Anstead C.A."/>
            <person name="Korhonen P.K."/>
            <person name="Young N.D."/>
            <person name="Hall R.S."/>
            <person name="Jex A.R."/>
            <person name="Murali S.C."/>
            <person name="Hughes D.S."/>
            <person name="Lee S.F."/>
            <person name="Perry T."/>
            <person name="Stroehlein A.J."/>
            <person name="Ansell B.R."/>
            <person name="Breugelmans B."/>
            <person name="Hofmann A."/>
            <person name="Qu J."/>
            <person name="Dugan S."/>
            <person name="Lee S.L."/>
            <person name="Chao H."/>
            <person name="Dinh H."/>
            <person name="Han Y."/>
            <person name="Doddapaneni H.V."/>
            <person name="Worley K.C."/>
            <person name="Muzny D.M."/>
            <person name="Ioannidis P."/>
            <person name="Waterhouse R.M."/>
            <person name="Zdobnov E.M."/>
            <person name="James P.J."/>
            <person name="Bagnall N.H."/>
            <person name="Kotze A.C."/>
            <person name="Gibbs R.A."/>
            <person name="Richards S."/>
            <person name="Batterham P."/>
            <person name="Gasser R.B."/>
        </authorList>
    </citation>
    <scope>NUCLEOTIDE SEQUENCE [LARGE SCALE GENOMIC DNA]</scope>
    <source>
        <strain evidence="8 9">LS</strain>
        <tissue evidence="8">Full body</tissue>
    </source>
</reference>
<dbReference type="STRING" id="7375.A0A0L0CB19"/>
<evidence type="ECO:0000256" key="3">
    <source>
        <dbReference type="ARBA" id="ARBA00022679"/>
    </source>
</evidence>
<evidence type="ECO:0000256" key="2">
    <source>
        <dbReference type="ARBA" id="ARBA00022603"/>
    </source>
</evidence>
<comment type="caution">
    <text evidence="8">The sequence shown here is derived from an EMBL/GenBank/DDBJ whole genome shotgun (WGS) entry which is preliminary data.</text>
</comment>
<dbReference type="EC" id="2.1.1.-" evidence="6"/>
<dbReference type="OMA" id="LNHHDQG"/>